<protein>
    <submittedName>
        <fullName evidence="1">Uncharacterized protein</fullName>
    </submittedName>
</protein>
<gene>
    <name evidence="1" type="ORF">BDN72DRAFT_790820</name>
</gene>
<reference evidence="1 2" key="1">
    <citation type="journal article" date="2019" name="Nat. Ecol. Evol.">
        <title>Megaphylogeny resolves global patterns of mushroom evolution.</title>
        <authorList>
            <person name="Varga T."/>
            <person name="Krizsan K."/>
            <person name="Foldi C."/>
            <person name="Dima B."/>
            <person name="Sanchez-Garcia M."/>
            <person name="Sanchez-Ramirez S."/>
            <person name="Szollosi G.J."/>
            <person name="Szarkandi J.G."/>
            <person name="Papp V."/>
            <person name="Albert L."/>
            <person name="Andreopoulos W."/>
            <person name="Angelini C."/>
            <person name="Antonin V."/>
            <person name="Barry K.W."/>
            <person name="Bougher N.L."/>
            <person name="Buchanan P."/>
            <person name="Buyck B."/>
            <person name="Bense V."/>
            <person name="Catcheside P."/>
            <person name="Chovatia M."/>
            <person name="Cooper J."/>
            <person name="Damon W."/>
            <person name="Desjardin D."/>
            <person name="Finy P."/>
            <person name="Geml J."/>
            <person name="Haridas S."/>
            <person name="Hughes K."/>
            <person name="Justo A."/>
            <person name="Karasinski D."/>
            <person name="Kautmanova I."/>
            <person name="Kiss B."/>
            <person name="Kocsube S."/>
            <person name="Kotiranta H."/>
            <person name="LaButti K.M."/>
            <person name="Lechner B.E."/>
            <person name="Liimatainen K."/>
            <person name="Lipzen A."/>
            <person name="Lukacs Z."/>
            <person name="Mihaltcheva S."/>
            <person name="Morgado L.N."/>
            <person name="Niskanen T."/>
            <person name="Noordeloos M.E."/>
            <person name="Ohm R.A."/>
            <person name="Ortiz-Santana B."/>
            <person name="Ovrebo C."/>
            <person name="Racz N."/>
            <person name="Riley R."/>
            <person name="Savchenko A."/>
            <person name="Shiryaev A."/>
            <person name="Soop K."/>
            <person name="Spirin V."/>
            <person name="Szebenyi C."/>
            <person name="Tomsovsky M."/>
            <person name="Tulloss R.E."/>
            <person name="Uehling J."/>
            <person name="Grigoriev I.V."/>
            <person name="Vagvolgyi C."/>
            <person name="Papp T."/>
            <person name="Martin F.M."/>
            <person name="Miettinen O."/>
            <person name="Hibbett D.S."/>
            <person name="Nagy L.G."/>
        </authorList>
    </citation>
    <scope>NUCLEOTIDE SEQUENCE [LARGE SCALE GENOMIC DNA]</scope>
    <source>
        <strain evidence="1 2">NL-1719</strain>
    </source>
</reference>
<evidence type="ECO:0000313" key="2">
    <source>
        <dbReference type="Proteomes" id="UP000308600"/>
    </source>
</evidence>
<organism evidence="1 2">
    <name type="scientific">Pluteus cervinus</name>
    <dbReference type="NCBI Taxonomy" id="181527"/>
    <lineage>
        <taxon>Eukaryota</taxon>
        <taxon>Fungi</taxon>
        <taxon>Dikarya</taxon>
        <taxon>Basidiomycota</taxon>
        <taxon>Agaricomycotina</taxon>
        <taxon>Agaricomycetes</taxon>
        <taxon>Agaricomycetidae</taxon>
        <taxon>Agaricales</taxon>
        <taxon>Pluteineae</taxon>
        <taxon>Pluteaceae</taxon>
        <taxon>Pluteus</taxon>
    </lineage>
</organism>
<dbReference type="EMBL" id="ML208275">
    <property type="protein sequence ID" value="TFK73488.1"/>
    <property type="molecule type" value="Genomic_DNA"/>
</dbReference>
<accession>A0ACD3B607</accession>
<proteinExistence type="predicted"/>
<name>A0ACD3B607_9AGAR</name>
<keyword evidence="2" id="KW-1185">Reference proteome</keyword>
<dbReference type="Proteomes" id="UP000308600">
    <property type="component" value="Unassembled WGS sequence"/>
</dbReference>
<sequence>MTESTPPDVSVPQNTLAPAHPPIPTPSEGSTPTSPCSTVVQTPSLRPSMQKSVSSPPDLRKVVFGLAHISPHESQRYEPHTPHDRYRAELNIRPLTLDLYFDDALLPVGYERFVHPDGYPFYFNKDKNLLTNADICIPTIFKKVEATYAAIMNFWDHYYPTRSNNWHLVFENYTNKNTKEQKIGYYFVDASKECLFWLDEYDARDMDDSVKIHSTKAHLGRLMKSQFWYHCEAYPNIYPVTEQILSRVQDTLVNALGDTLTSTDSTIPYGVKTLRDMLDLVKDVKVTIGKPDSSAGTGRVLFRFMASFEHERFRNLYGEAGARLVLGQTIHEKPEKKKRSFMMKMLLLLFFYAPREHLLKLEQITVDHMVNQKSWELLRERLTDDWKEHTLYATVLLNANVAFLAIQSVDALGQSPPQQISYVSVASSIGAIVMGLLLVKQHHTLEIQYLANRSVSVLGLETLSLLYSLPYAFLMWGMITFFLAFTYMCFLKGNTLTSSLMGVAVIVIVMFLLWCISLYWEKELYEHPWLVRKWHSFSAWFKTKRVGGSSKGGEKTV</sequence>
<evidence type="ECO:0000313" key="1">
    <source>
        <dbReference type="EMBL" id="TFK73488.1"/>
    </source>
</evidence>